<protein>
    <submittedName>
        <fullName evidence="3">Uncharacterized protein</fullName>
    </submittedName>
</protein>
<evidence type="ECO:0000313" key="3">
    <source>
        <dbReference type="EMBL" id="CAI0434230.1"/>
    </source>
</evidence>
<evidence type="ECO:0000313" key="2">
    <source>
        <dbReference type="EMBL" id="CAI0385753.1"/>
    </source>
</evidence>
<dbReference type="AlphaFoldDB" id="A0AAV0LJ64"/>
<keyword evidence="1" id="KW-0472">Membrane</keyword>
<evidence type="ECO:0000256" key="1">
    <source>
        <dbReference type="SAM" id="Phobius"/>
    </source>
</evidence>
<keyword evidence="5" id="KW-1185">Reference proteome</keyword>
<evidence type="ECO:0000313" key="4">
    <source>
        <dbReference type="EMBL" id="CAI0453777.1"/>
    </source>
</evidence>
<accession>A0AAV0LJ64</accession>
<feature type="transmembrane region" description="Helical" evidence="1">
    <location>
        <begin position="24"/>
        <end position="43"/>
    </location>
</feature>
<reference evidence="3" key="1">
    <citation type="submission" date="2022-08" db="EMBL/GenBank/DDBJ databases">
        <authorList>
            <person name="Gutierrez-Valencia J."/>
        </authorList>
    </citation>
    <scope>NUCLEOTIDE SEQUENCE</scope>
</reference>
<comment type="caution">
    <text evidence="3">The sequence shown here is derived from an EMBL/GenBank/DDBJ whole genome shotgun (WGS) entry which is preliminary data.</text>
</comment>
<dbReference type="EMBL" id="CAMGYJ010000002">
    <property type="protein sequence ID" value="CAI0385753.1"/>
    <property type="molecule type" value="Genomic_DNA"/>
</dbReference>
<dbReference type="EMBL" id="CAMGYJ010000006">
    <property type="protein sequence ID" value="CAI0434230.1"/>
    <property type="molecule type" value="Genomic_DNA"/>
</dbReference>
<sequence>MNRSSYLTCISYNVQPLRDKHRSYVKGLITMVSFTIPFIKWTMPLNNQRLAME</sequence>
<keyword evidence="1" id="KW-1133">Transmembrane helix</keyword>
<dbReference type="Proteomes" id="UP001154282">
    <property type="component" value="Unassembled WGS sequence"/>
</dbReference>
<organism evidence="3 5">
    <name type="scientific">Linum tenue</name>
    <dbReference type="NCBI Taxonomy" id="586396"/>
    <lineage>
        <taxon>Eukaryota</taxon>
        <taxon>Viridiplantae</taxon>
        <taxon>Streptophyta</taxon>
        <taxon>Embryophyta</taxon>
        <taxon>Tracheophyta</taxon>
        <taxon>Spermatophyta</taxon>
        <taxon>Magnoliopsida</taxon>
        <taxon>eudicotyledons</taxon>
        <taxon>Gunneridae</taxon>
        <taxon>Pentapetalae</taxon>
        <taxon>rosids</taxon>
        <taxon>fabids</taxon>
        <taxon>Malpighiales</taxon>
        <taxon>Linaceae</taxon>
        <taxon>Linum</taxon>
    </lineage>
</organism>
<dbReference type="EMBL" id="CAMGYJ010000002">
    <property type="protein sequence ID" value="CAI0385755.1"/>
    <property type="molecule type" value="Genomic_DNA"/>
</dbReference>
<name>A0AAV0LJ64_9ROSI</name>
<dbReference type="EMBL" id="CAMGYJ010000008">
    <property type="protein sequence ID" value="CAI0453777.1"/>
    <property type="molecule type" value="Genomic_DNA"/>
</dbReference>
<evidence type="ECO:0000313" key="5">
    <source>
        <dbReference type="Proteomes" id="UP001154282"/>
    </source>
</evidence>
<dbReference type="EMBL" id="CAMGYJ010000008">
    <property type="protein sequence ID" value="CAI0453779.1"/>
    <property type="molecule type" value="Genomic_DNA"/>
</dbReference>
<gene>
    <name evidence="3" type="ORF">LITE_LOCUS24201</name>
    <name evidence="4" type="ORF">LITE_LOCUS31729</name>
    <name evidence="2" type="ORF">LITE_LOCUS4903</name>
</gene>
<keyword evidence="1" id="KW-0812">Transmembrane</keyword>
<proteinExistence type="predicted"/>